<proteinExistence type="predicted"/>
<reference evidence="1" key="1">
    <citation type="submission" date="2020-04" db="EMBL/GenBank/DDBJ databases">
        <title>Analysis of mating type loci in Filobasidium floriforme.</title>
        <authorList>
            <person name="Nowrousian M."/>
        </authorList>
    </citation>
    <scope>NUCLEOTIDE SEQUENCE</scope>
    <source>
        <strain evidence="1">CBS 6242</strain>
    </source>
</reference>
<keyword evidence="2" id="KW-1185">Reference proteome</keyword>
<evidence type="ECO:0000313" key="2">
    <source>
        <dbReference type="Proteomes" id="UP000812966"/>
    </source>
</evidence>
<accession>A0A8K0JLP0</accession>
<dbReference type="Proteomes" id="UP000812966">
    <property type="component" value="Unassembled WGS sequence"/>
</dbReference>
<dbReference type="EMBL" id="JABELV010000054">
    <property type="protein sequence ID" value="KAG7549030.1"/>
    <property type="molecule type" value="Genomic_DNA"/>
</dbReference>
<protein>
    <submittedName>
        <fullName evidence="1">Uncharacterized protein</fullName>
    </submittedName>
</protein>
<sequence>MSSDAFRLCDWADYHRGEWREQLEQSRHSGDLAGGRDPGYAFVETCCHQSPETVQRAFADWVNREKQRPTRLWVNKWRPPTRSEIMVEKQKRIKLASDLQEVVMSLHSENRIAYIQKGIAMGDDQNHVHGVKIQICCSESEAIMGSRAPRRIRPGKLSMQDIYKLERERPRRRLVELLQPLSPEEEVAEAMRRVTIAQGQNNTCMKERYDNATPAAAPDGTSDLHGLSQQEYEWIMARGFRVEVFDRRPIYSSVVAHWTSIGPDSNAALDARSKTPSYSRRDTSAEDVSSLEWITDPVEWEGFPDNKSCDYADSIGVPWRHLYEYKDTDHGFVRCQGSAIEAKYLLSSWLKQEEQYDDDLLLSWSKLEKHRDDQSDSGSDYEPADFGIGLHHRKAIVLNTFKHIVDTLHHRGRLVFLEQKDADAGYMHIQVCYRLLTYTGTSHQEPERTQTRTLTLAEMFAWRFEKNFPVHFAFLEDAPNRREEVVTAVRLLAKHRGERSCQLRW</sequence>
<comment type="caution">
    <text evidence="1">The sequence shown here is derived from an EMBL/GenBank/DDBJ whole genome shotgun (WGS) entry which is preliminary data.</text>
</comment>
<evidence type="ECO:0000313" key="1">
    <source>
        <dbReference type="EMBL" id="KAG7549030.1"/>
    </source>
</evidence>
<organism evidence="1 2">
    <name type="scientific">Filobasidium floriforme</name>
    <dbReference type="NCBI Taxonomy" id="5210"/>
    <lineage>
        <taxon>Eukaryota</taxon>
        <taxon>Fungi</taxon>
        <taxon>Dikarya</taxon>
        <taxon>Basidiomycota</taxon>
        <taxon>Agaricomycotina</taxon>
        <taxon>Tremellomycetes</taxon>
        <taxon>Filobasidiales</taxon>
        <taxon>Filobasidiaceae</taxon>
        <taxon>Filobasidium</taxon>
    </lineage>
</organism>
<gene>
    <name evidence="1" type="ORF">FFLO_03066</name>
</gene>
<name>A0A8K0JLP0_9TREE</name>
<dbReference type="AlphaFoldDB" id="A0A8K0JLP0"/>